<feature type="compositionally biased region" description="Polar residues" evidence="1">
    <location>
        <begin position="19"/>
        <end position="38"/>
    </location>
</feature>
<proteinExistence type="predicted"/>
<evidence type="ECO:0000256" key="1">
    <source>
        <dbReference type="SAM" id="MobiDB-lite"/>
    </source>
</evidence>
<feature type="region of interest" description="Disordered" evidence="1">
    <location>
        <begin position="17"/>
        <end position="42"/>
    </location>
</feature>
<reference evidence="2" key="1">
    <citation type="submission" date="2013-07" db="EMBL/GenBank/DDBJ databases">
        <title>The genome of Eucalyptus grandis.</title>
        <authorList>
            <person name="Schmutz J."/>
            <person name="Hayes R."/>
            <person name="Myburg A."/>
            <person name="Tuskan G."/>
            <person name="Grattapaglia D."/>
            <person name="Rokhsar D.S."/>
        </authorList>
    </citation>
    <scope>NUCLEOTIDE SEQUENCE</scope>
    <source>
        <tissue evidence="2">Leaf extractions</tissue>
    </source>
</reference>
<sequence length="68" mass="7967">MKWEYWQQPRVPKYIESKIANSETQTRASKSNRTSASSRGERNFQGKMNIPILNLYNLSVDFLSLLML</sequence>
<dbReference type="EMBL" id="KK198762">
    <property type="protein sequence ID" value="KCW50799.1"/>
    <property type="molecule type" value="Genomic_DNA"/>
</dbReference>
<evidence type="ECO:0000313" key="2">
    <source>
        <dbReference type="EMBL" id="KCW50799.1"/>
    </source>
</evidence>
<gene>
    <name evidence="2" type="ORF">EUGRSUZ_J00462</name>
</gene>
<dbReference type="Gramene" id="KCW50799">
    <property type="protein sequence ID" value="KCW50799"/>
    <property type="gene ID" value="EUGRSUZ_J00462"/>
</dbReference>
<dbReference type="InParanoid" id="A0A059AAN9"/>
<dbReference type="AlphaFoldDB" id="A0A059AAN9"/>
<name>A0A059AAN9_EUCGR</name>
<protein>
    <submittedName>
        <fullName evidence="2">Uncharacterized protein</fullName>
    </submittedName>
</protein>
<accession>A0A059AAN9</accession>
<organism evidence="2">
    <name type="scientific">Eucalyptus grandis</name>
    <name type="common">Flooded gum</name>
    <dbReference type="NCBI Taxonomy" id="71139"/>
    <lineage>
        <taxon>Eukaryota</taxon>
        <taxon>Viridiplantae</taxon>
        <taxon>Streptophyta</taxon>
        <taxon>Embryophyta</taxon>
        <taxon>Tracheophyta</taxon>
        <taxon>Spermatophyta</taxon>
        <taxon>Magnoliopsida</taxon>
        <taxon>eudicotyledons</taxon>
        <taxon>Gunneridae</taxon>
        <taxon>Pentapetalae</taxon>
        <taxon>rosids</taxon>
        <taxon>malvids</taxon>
        <taxon>Myrtales</taxon>
        <taxon>Myrtaceae</taxon>
        <taxon>Myrtoideae</taxon>
        <taxon>Eucalypteae</taxon>
        <taxon>Eucalyptus</taxon>
    </lineage>
</organism>